<evidence type="ECO:0008006" key="3">
    <source>
        <dbReference type="Google" id="ProtNLM"/>
    </source>
</evidence>
<dbReference type="Pfam" id="PF02586">
    <property type="entry name" value="SRAP"/>
    <property type="match status" value="1"/>
</dbReference>
<dbReference type="InterPro" id="IPR003738">
    <property type="entry name" value="SRAP"/>
</dbReference>
<dbReference type="Proteomes" id="UP000011134">
    <property type="component" value="Unassembled WGS sequence"/>
</dbReference>
<keyword evidence="2" id="KW-1185">Reference proteome</keyword>
<evidence type="ECO:0000313" key="2">
    <source>
        <dbReference type="Proteomes" id="UP000011134"/>
    </source>
</evidence>
<accession>L8JA33</accession>
<comment type="caution">
    <text evidence="1">The sequence shown here is derived from an EMBL/GenBank/DDBJ whole genome shotgun (WGS) entry which is preliminary data.</text>
</comment>
<reference evidence="1 2" key="1">
    <citation type="submission" date="2012-12" db="EMBL/GenBank/DDBJ databases">
        <title>Genome Assembly of Photobacterium sp. AK15.</title>
        <authorList>
            <person name="Khatri I."/>
            <person name="Vaidya B."/>
            <person name="Srinivas T.N.R."/>
            <person name="Subramanian S."/>
            <person name="Pinnaka A."/>
        </authorList>
    </citation>
    <scope>NUCLEOTIDE SEQUENCE [LARGE SCALE GENOMIC DNA]</scope>
    <source>
        <strain evidence="1 2">AK15</strain>
    </source>
</reference>
<dbReference type="EMBL" id="AMZO01000030">
    <property type="protein sequence ID" value="ELR64287.1"/>
    <property type="molecule type" value="Genomic_DNA"/>
</dbReference>
<dbReference type="SUPFAM" id="SSF143081">
    <property type="entry name" value="BB1717-like"/>
    <property type="match status" value="1"/>
</dbReference>
<organism evidence="1 2">
    <name type="scientific">Photobacterium marinum</name>
    <dbReference type="NCBI Taxonomy" id="1056511"/>
    <lineage>
        <taxon>Bacteria</taxon>
        <taxon>Pseudomonadati</taxon>
        <taxon>Pseudomonadota</taxon>
        <taxon>Gammaproteobacteria</taxon>
        <taxon>Vibrionales</taxon>
        <taxon>Vibrionaceae</taxon>
        <taxon>Photobacterium</taxon>
    </lineage>
</organism>
<dbReference type="GO" id="GO:0106300">
    <property type="term" value="P:protein-DNA covalent cross-linking repair"/>
    <property type="evidence" value="ECO:0007669"/>
    <property type="project" value="InterPro"/>
</dbReference>
<sequence length="68" mass="7619">MAGIWFPYATPHLVTLTTSANKACQPYHPRMPVFIPLNSIRLWLNGDISELTTLLLPDNTLPLKIQAC</sequence>
<dbReference type="AlphaFoldDB" id="L8JA33"/>
<dbReference type="InterPro" id="IPR036590">
    <property type="entry name" value="SRAP-like"/>
</dbReference>
<gene>
    <name evidence="1" type="ORF">C942_02869</name>
</gene>
<evidence type="ECO:0000313" key="1">
    <source>
        <dbReference type="EMBL" id="ELR64287.1"/>
    </source>
</evidence>
<name>L8JA33_9GAMM</name>
<proteinExistence type="predicted"/>
<dbReference type="PATRIC" id="fig|1056511.3.peg.3792"/>
<dbReference type="GO" id="GO:0003697">
    <property type="term" value="F:single-stranded DNA binding"/>
    <property type="evidence" value="ECO:0007669"/>
    <property type="project" value="InterPro"/>
</dbReference>
<protein>
    <recommendedName>
        <fullName evidence="3">Abasic site processing protein</fullName>
    </recommendedName>
</protein>
<dbReference type="Gene3D" id="3.90.1680.10">
    <property type="entry name" value="SOS response associated peptidase-like"/>
    <property type="match status" value="1"/>
</dbReference>